<accession>A0A0E9TNK1</accession>
<evidence type="ECO:0000313" key="1">
    <source>
        <dbReference type="EMBL" id="JAH55047.1"/>
    </source>
</evidence>
<protein>
    <submittedName>
        <fullName evidence="1">Uncharacterized protein</fullName>
    </submittedName>
</protein>
<name>A0A0E9TNK1_ANGAN</name>
<reference evidence="1" key="2">
    <citation type="journal article" date="2015" name="Fish Shellfish Immunol.">
        <title>Early steps in the European eel (Anguilla anguilla)-Vibrio vulnificus interaction in the gills: Role of the RtxA13 toxin.</title>
        <authorList>
            <person name="Callol A."/>
            <person name="Pajuelo D."/>
            <person name="Ebbesson L."/>
            <person name="Teles M."/>
            <person name="MacKenzie S."/>
            <person name="Amaro C."/>
        </authorList>
    </citation>
    <scope>NUCLEOTIDE SEQUENCE</scope>
</reference>
<reference evidence="1" key="1">
    <citation type="submission" date="2014-11" db="EMBL/GenBank/DDBJ databases">
        <authorList>
            <person name="Amaro Gonzalez C."/>
        </authorList>
    </citation>
    <scope>NUCLEOTIDE SEQUENCE</scope>
</reference>
<organism evidence="1">
    <name type="scientific">Anguilla anguilla</name>
    <name type="common">European freshwater eel</name>
    <name type="synonym">Muraena anguilla</name>
    <dbReference type="NCBI Taxonomy" id="7936"/>
    <lineage>
        <taxon>Eukaryota</taxon>
        <taxon>Metazoa</taxon>
        <taxon>Chordata</taxon>
        <taxon>Craniata</taxon>
        <taxon>Vertebrata</taxon>
        <taxon>Euteleostomi</taxon>
        <taxon>Actinopterygii</taxon>
        <taxon>Neopterygii</taxon>
        <taxon>Teleostei</taxon>
        <taxon>Anguilliformes</taxon>
        <taxon>Anguillidae</taxon>
        <taxon>Anguilla</taxon>
    </lineage>
</organism>
<sequence>MDNFSLIYMFGM</sequence>
<dbReference type="EMBL" id="GBXM01053530">
    <property type="protein sequence ID" value="JAH55047.1"/>
    <property type="molecule type" value="Transcribed_RNA"/>
</dbReference>
<proteinExistence type="predicted"/>